<feature type="transmembrane region" description="Helical" evidence="1">
    <location>
        <begin position="77"/>
        <end position="97"/>
    </location>
</feature>
<gene>
    <name evidence="2" type="ORF">A2134_02130</name>
</gene>
<comment type="caution">
    <text evidence="2">The sequence shown here is derived from an EMBL/GenBank/DDBJ whole genome shotgun (WGS) entry which is preliminary data.</text>
</comment>
<dbReference type="EMBL" id="MHCR01000019">
    <property type="protein sequence ID" value="OGY25256.1"/>
    <property type="molecule type" value="Genomic_DNA"/>
</dbReference>
<evidence type="ECO:0000313" key="3">
    <source>
        <dbReference type="Proteomes" id="UP000178162"/>
    </source>
</evidence>
<sequence length="146" mass="16347">MLSTPHLLTGAAIVKLIPEPTIALPVAFASHFVLDAIPHWDGSPRPPYSNTIKINIAIDYIFGLLAVIILSTGDARFLWIVAGAITATVPDFIMGFYRNWQTPFHSHRWFHHFNLFHLNIQKNLPAFLGLTISFMVSGLAVFLLIR</sequence>
<keyword evidence="1" id="KW-0812">Transmembrane</keyword>
<accession>A0A1G1WC31</accession>
<name>A0A1G1WC31_9BACT</name>
<protein>
    <submittedName>
        <fullName evidence="2">Uncharacterized protein</fullName>
    </submittedName>
</protein>
<reference evidence="2 3" key="1">
    <citation type="journal article" date="2016" name="Nat. Commun.">
        <title>Thousands of microbial genomes shed light on interconnected biogeochemical processes in an aquifer system.</title>
        <authorList>
            <person name="Anantharaman K."/>
            <person name="Brown C.T."/>
            <person name="Hug L.A."/>
            <person name="Sharon I."/>
            <person name="Castelle C.J."/>
            <person name="Probst A.J."/>
            <person name="Thomas B.C."/>
            <person name="Singh A."/>
            <person name="Wilkins M.J."/>
            <person name="Karaoz U."/>
            <person name="Brodie E.L."/>
            <person name="Williams K.H."/>
            <person name="Hubbard S.S."/>
            <person name="Banfield J.F."/>
        </authorList>
    </citation>
    <scope>NUCLEOTIDE SEQUENCE [LARGE SCALE GENOMIC DNA]</scope>
</reference>
<feature type="transmembrane region" description="Helical" evidence="1">
    <location>
        <begin position="52"/>
        <end position="70"/>
    </location>
</feature>
<evidence type="ECO:0000256" key="1">
    <source>
        <dbReference type="SAM" id="Phobius"/>
    </source>
</evidence>
<evidence type="ECO:0000313" key="2">
    <source>
        <dbReference type="EMBL" id="OGY25256.1"/>
    </source>
</evidence>
<keyword evidence="1" id="KW-1133">Transmembrane helix</keyword>
<feature type="transmembrane region" description="Helical" evidence="1">
    <location>
        <begin position="124"/>
        <end position="145"/>
    </location>
</feature>
<dbReference type="Proteomes" id="UP000178162">
    <property type="component" value="Unassembled WGS sequence"/>
</dbReference>
<keyword evidence="1" id="KW-0472">Membrane</keyword>
<dbReference type="STRING" id="1802595.A2134_02130"/>
<proteinExistence type="predicted"/>
<organism evidence="2 3">
    <name type="scientific">Candidatus Woykebacteria bacterium RBG_16_39_9b</name>
    <dbReference type="NCBI Taxonomy" id="1802595"/>
    <lineage>
        <taxon>Bacteria</taxon>
        <taxon>Candidatus Woykeibacteriota</taxon>
    </lineage>
</organism>
<dbReference type="AlphaFoldDB" id="A0A1G1WC31"/>